<reference evidence="1" key="1">
    <citation type="submission" date="2023-07" db="EMBL/GenBank/DDBJ databases">
        <authorList>
            <person name="Stuckert A."/>
        </authorList>
    </citation>
    <scope>NUCLEOTIDE SEQUENCE</scope>
</reference>
<evidence type="ECO:0000313" key="1">
    <source>
        <dbReference type="EMBL" id="CAJ0953590.1"/>
    </source>
</evidence>
<dbReference type="Proteomes" id="UP001176940">
    <property type="component" value="Unassembled WGS sequence"/>
</dbReference>
<sequence length="94" mass="10729">MSLNDHITYKTCIVIVYVSLTDRISTKYQSEQCLHSLHFQDFSELNECVSQDHEDGNQGKHRVTKRGPALSYPMFTLVTSEDIAESASHTPIQR</sequence>
<gene>
    <name evidence="1" type="ORF">RIMI_LOCUS14384985</name>
</gene>
<accession>A0ABN9LXM9</accession>
<name>A0ABN9LXM9_9NEOB</name>
<comment type="caution">
    <text evidence="1">The sequence shown here is derived from an EMBL/GenBank/DDBJ whole genome shotgun (WGS) entry which is preliminary data.</text>
</comment>
<evidence type="ECO:0000313" key="2">
    <source>
        <dbReference type="Proteomes" id="UP001176940"/>
    </source>
</evidence>
<keyword evidence="2" id="KW-1185">Reference proteome</keyword>
<organism evidence="1 2">
    <name type="scientific">Ranitomeya imitator</name>
    <name type="common">mimic poison frog</name>
    <dbReference type="NCBI Taxonomy" id="111125"/>
    <lineage>
        <taxon>Eukaryota</taxon>
        <taxon>Metazoa</taxon>
        <taxon>Chordata</taxon>
        <taxon>Craniata</taxon>
        <taxon>Vertebrata</taxon>
        <taxon>Euteleostomi</taxon>
        <taxon>Amphibia</taxon>
        <taxon>Batrachia</taxon>
        <taxon>Anura</taxon>
        <taxon>Neobatrachia</taxon>
        <taxon>Hyloidea</taxon>
        <taxon>Dendrobatidae</taxon>
        <taxon>Dendrobatinae</taxon>
        <taxon>Ranitomeya</taxon>
    </lineage>
</organism>
<proteinExistence type="predicted"/>
<protein>
    <submittedName>
        <fullName evidence="1">Uncharacterized protein</fullName>
    </submittedName>
</protein>
<dbReference type="EMBL" id="CAUEEQ010037000">
    <property type="protein sequence ID" value="CAJ0953590.1"/>
    <property type="molecule type" value="Genomic_DNA"/>
</dbReference>